<dbReference type="GO" id="GO:0008239">
    <property type="term" value="F:dipeptidyl-peptidase activity"/>
    <property type="evidence" value="ECO:0007669"/>
    <property type="project" value="UniProtKB-UniRule"/>
</dbReference>
<dbReference type="HOGENOM" id="CLU_011977_1_0_1"/>
<proteinExistence type="inferred from homology"/>
<dbReference type="eggNOG" id="KOG3675">
    <property type="taxonomic scope" value="Eukaryota"/>
</dbReference>
<dbReference type="Proteomes" id="UP000012174">
    <property type="component" value="Unassembled WGS sequence"/>
</dbReference>
<feature type="binding site" evidence="17">
    <location>
        <position position="447"/>
    </location>
    <ligand>
        <name>Zn(2+)</name>
        <dbReference type="ChEBI" id="CHEBI:29105"/>
        <note>catalytic</note>
    </ligand>
</feature>
<comment type="catalytic activity">
    <reaction evidence="1 15">
        <text>Release of an N-terminal dipeptide from a peptide comprising four or more residues, with broad specificity. Also acts on dipeptidyl 2-naphthylamides.</text>
        <dbReference type="EC" id="3.4.14.4"/>
    </reaction>
</comment>
<evidence type="ECO:0000313" key="18">
    <source>
        <dbReference type="EMBL" id="EMR72342.1"/>
    </source>
</evidence>
<comment type="cofactor">
    <cofactor evidence="15 17">
        <name>Zn(2+)</name>
        <dbReference type="ChEBI" id="CHEBI:29105"/>
    </cofactor>
    <text evidence="15 17">Binds 1 zinc ion per subunit.</text>
</comment>
<dbReference type="GO" id="GO:0008235">
    <property type="term" value="F:metalloexopeptidase activity"/>
    <property type="evidence" value="ECO:0007669"/>
    <property type="project" value="InterPro"/>
</dbReference>
<evidence type="ECO:0000256" key="11">
    <source>
        <dbReference type="ARBA" id="ARBA00022833"/>
    </source>
</evidence>
<evidence type="ECO:0000256" key="14">
    <source>
        <dbReference type="ARBA" id="ARBA00032119"/>
    </source>
</evidence>
<evidence type="ECO:0000256" key="7">
    <source>
        <dbReference type="ARBA" id="ARBA00022490"/>
    </source>
</evidence>
<dbReference type="PANTHER" id="PTHR23422">
    <property type="entry name" value="DIPEPTIDYL PEPTIDASE III-RELATED"/>
    <property type="match status" value="1"/>
</dbReference>
<dbReference type="OMA" id="QRYWIRD"/>
<protein>
    <recommendedName>
        <fullName evidence="5 15">Dipeptidyl peptidase 3</fullName>
        <ecNumber evidence="4 15">3.4.14.4</ecNumber>
    </recommendedName>
    <alternativeName>
        <fullName evidence="13 15">Dipeptidyl aminopeptidase III</fullName>
    </alternativeName>
    <alternativeName>
        <fullName evidence="14 15">Dipeptidyl peptidase III</fullName>
    </alternativeName>
</protein>
<feature type="active site" evidence="16">
    <location>
        <position position="448"/>
    </location>
</feature>
<keyword evidence="6 15" id="KW-0031">Aminopeptidase</keyword>
<keyword evidence="8 15" id="KW-0645">Protease</keyword>
<dbReference type="GO" id="GO:0046872">
    <property type="term" value="F:metal ion binding"/>
    <property type="evidence" value="ECO:0007669"/>
    <property type="project" value="UniProtKB-KW"/>
</dbReference>
<evidence type="ECO:0000256" key="16">
    <source>
        <dbReference type="PIRSR" id="PIRSR007828-1"/>
    </source>
</evidence>
<feature type="binding site" evidence="17">
    <location>
        <position position="510"/>
    </location>
    <ligand>
        <name>Zn(2+)</name>
        <dbReference type="ChEBI" id="CHEBI:29105"/>
        <note>catalytic</note>
    </ligand>
</feature>
<evidence type="ECO:0000256" key="8">
    <source>
        <dbReference type="ARBA" id="ARBA00022670"/>
    </source>
</evidence>
<evidence type="ECO:0000256" key="6">
    <source>
        <dbReference type="ARBA" id="ARBA00022438"/>
    </source>
</evidence>
<comment type="similarity">
    <text evidence="3 15">Belongs to the peptidase M49 family.</text>
</comment>
<dbReference type="InterPro" id="IPR005317">
    <property type="entry name" value="Dipeptidyl-peptase3"/>
</dbReference>
<evidence type="ECO:0000256" key="1">
    <source>
        <dbReference type="ARBA" id="ARBA00001336"/>
    </source>
</evidence>
<dbReference type="STRING" id="1287681.M7T6S4"/>
<dbReference type="GO" id="GO:0004177">
    <property type="term" value="F:aminopeptidase activity"/>
    <property type="evidence" value="ECO:0007669"/>
    <property type="project" value="UniProtKB-KW"/>
</dbReference>
<dbReference type="EC" id="3.4.14.4" evidence="4 15"/>
<reference evidence="19" key="1">
    <citation type="journal article" date="2013" name="Genome Announc.">
        <title>Draft genome sequence of the grapevine dieback fungus Eutypa lata UCR-EL1.</title>
        <authorList>
            <person name="Blanco-Ulate B."/>
            <person name="Rolshausen P.E."/>
            <person name="Cantu D."/>
        </authorList>
    </citation>
    <scope>NUCLEOTIDE SEQUENCE [LARGE SCALE GENOMIC DNA]</scope>
    <source>
        <strain evidence="19">UCR-EL1</strain>
    </source>
</reference>
<feature type="binding site" evidence="17">
    <location>
        <position position="452"/>
    </location>
    <ligand>
        <name>Zn(2+)</name>
        <dbReference type="ChEBI" id="CHEBI:29105"/>
        <note>catalytic</note>
    </ligand>
</feature>
<dbReference type="FunFam" id="3.30.540.30:FF:000002">
    <property type="entry name" value="Dipeptidyl peptidase 3"/>
    <property type="match status" value="1"/>
</dbReference>
<dbReference type="GO" id="GO:0006508">
    <property type="term" value="P:proteolysis"/>
    <property type="evidence" value="ECO:0007669"/>
    <property type="project" value="UniProtKB-KW"/>
</dbReference>
<evidence type="ECO:0000256" key="15">
    <source>
        <dbReference type="PIRNR" id="PIRNR007828"/>
    </source>
</evidence>
<dbReference type="Pfam" id="PF03571">
    <property type="entry name" value="Peptidase_M49"/>
    <property type="match status" value="1"/>
</dbReference>
<dbReference type="EMBL" id="KB705473">
    <property type="protein sequence ID" value="EMR72342.1"/>
    <property type="molecule type" value="Genomic_DNA"/>
</dbReference>
<sequence length="713" mass="78204">MNAEDLKHYLADAPPSVVRLEIEKHFDALTDKQKRYAHYISRASFDGARIVARQISPESEAIFDFILALYKSSGGDWKGLQAKAGVSDEELDHFFSYAAQFLGNNGNYKSFGDAKFIPRSSEATFAALASTSPEAEKFYNAANGAIFSADSPALLHLGYPEQGHLTTYYPDSPSITQAEIEAVSAWMEKKGLLPENTRLIKAKDGSFELVIASAITTVPGDGGDIGKETEFKIEDGALAGKTITLVYGDYAKEMAAITADIKKAAENGDNETQKNMCNAYAKSFETGSILAFKDSQRYWIRDKGPMVESNIGFIETYRDPAGVRGEWEGFAAVVNLERTRAFGALVEAAPSLIPLLPWSKDFEKDKFLSPDFTSLEVLTFSGSGIPAGINIPNYDDIRQSEGFKNVSLGNVLSAKAPNEKIPFIAEKDLEVYKKCRDAAFEVQVGLHELTGHGCGKLLRFLKQETSPGTFNFDKKNPPISPITGKPVTSWYGPGQTWGSVFGSVAGAYEECRAELVAMYLSCEFPVLKIFGFGDGSVDIDGPAGDILYASYLSMARAGLASLEMWDPKSKKWGQPHSQARFSILQCFLQAGDGDFCQLKYSGPDDLSDLEISLDRSKILTAGREAVGAYLQKLHVYKATADVEGGAGFFLGMTEVDAEFWGRKVRDEVLRNKQPRKVFVQANTYVDETTGKVSLKHYEATPQGMIQSWAERQV</sequence>
<keyword evidence="12 15" id="KW-0482">Metalloprotease</keyword>
<keyword evidence="19" id="KW-1185">Reference proteome</keyword>
<organism evidence="18 19">
    <name type="scientific">Eutypa lata (strain UCR-EL1)</name>
    <name type="common">Grapevine dieback disease fungus</name>
    <name type="synonym">Eutypa armeniacae</name>
    <dbReference type="NCBI Taxonomy" id="1287681"/>
    <lineage>
        <taxon>Eukaryota</taxon>
        <taxon>Fungi</taxon>
        <taxon>Dikarya</taxon>
        <taxon>Ascomycota</taxon>
        <taxon>Pezizomycotina</taxon>
        <taxon>Sordariomycetes</taxon>
        <taxon>Xylariomycetidae</taxon>
        <taxon>Xylariales</taxon>
        <taxon>Diatrypaceae</taxon>
        <taxon>Eutypa</taxon>
    </lineage>
</organism>
<gene>
    <name evidence="18" type="ORF">UCREL1_592</name>
</gene>
<evidence type="ECO:0000256" key="3">
    <source>
        <dbReference type="ARBA" id="ARBA00010200"/>
    </source>
</evidence>
<keyword evidence="11 15" id="KW-0862">Zinc</keyword>
<evidence type="ECO:0000256" key="2">
    <source>
        <dbReference type="ARBA" id="ARBA00004496"/>
    </source>
</evidence>
<keyword evidence="7 15" id="KW-0963">Cytoplasm</keyword>
<comment type="subcellular location">
    <subcellularLocation>
        <location evidence="2">Cytoplasm</location>
    </subcellularLocation>
</comment>
<keyword evidence="9 15" id="KW-0479">Metal-binding</keyword>
<dbReference type="PIRSF" id="PIRSF007828">
    <property type="entry name" value="Dipeptidyl-peptidase_III"/>
    <property type="match status" value="1"/>
</dbReference>
<dbReference type="PANTHER" id="PTHR23422:SF11">
    <property type="entry name" value="DIPEPTIDYL PEPTIDASE 3"/>
    <property type="match status" value="1"/>
</dbReference>
<evidence type="ECO:0000256" key="17">
    <source>
        <dbReference type="PIRSR" id="PIRSR007828-2"/>
    </source>
</evidence>
<evidence type="ECO:0000256" key="9">
    <source>
        <dbReference type="ARBA" id="ARBA00022723"/>
    </source>
</evidence>
<evidence type="ECO:0000256" key="12">
    <source>
        <dbReference type="ARBA" id="ARBA00023049"/>
    </source>
</evidence>
<dbReference type="OrthoDB" id="4694525at2759"/>
<dbReference type="Gene3D" id="3.30.540.30">
    <property type="match status" value="3"/>
</dbReference>
<evidence type="ECO:0000256" key="5">
    <source>
        <dbReference type="ARBA" id="ARBA00014713"/>
    </source>
</evidence>
<dbReference type="FunFam" id="3.30.540.30:FF:000001">
    <property type="entry name" value="Dipeptidyl peptidase 3"/>
    <property type="match status" value="1"/>
</dbReference>
<evidence type="ECO:0000256" key="4">
    <source>
        <dbReference type="ARBA" id="ARBA00012063"/>
    </source>
</evidence>
<dbReference type="KEGG" id="ela:UCREL1_592"/>
<accession>M7T6S4</accession>
<evidence type="ECO:0000256" key="13">
    <source>
        <dbReference type="ARBA" id="ARBA00031288"/>
    </source>
</evidence>
<name>M7T6S4_EUTLA</name>
<dbReference type="AlphaFoldDB" id="M7T6S4"/>
<evidence type="ECO:0000256" key="10">
    <source>
        <dbReference type="ARBA" id="ARBA00022801"/>
    </source>
</evidence>
<dbReference type="InterPro" id="IPR039461">
    <property type="entry name" value="Peptidase_M49"/>
</dbReference>
<keyword evidence="10 15" id="KW-0378">Hydrolase</keyword>
<evidence type="ECO:0000313" key="19">
    <source>
        <dbReference type="Proteomes" id="UP000012174"/>
    </source>
</evidence>
<dbReference type="GO" id="GO:0005737">
    <property type="term" value="C:cytoplasm"/>
    <property type="evidence" value="ECO:0007669"/>
    <property type="project" value="UniProtKB-SubCell"/>
</dbReference>